<gene>
    <name evidence="1" type="ORF">UFOPK3773_01946</name>
</gene>
<name>A0A6J7KV25_9ZZZZ</name>
<dbReference type="AlphaFoldDB" id="A0A6J7KV25"/>
<proteinExistence type="predicted"/>
<protein>
    <submittedName>
        <fullName evidence="1">Unannotated protein</fullName>
    </submittedName>
</protein>
<reference evidence="1" key="1">
    <citation type="submission" date="2020-05" db="EMBL/GenBank/DDBJ databases">
        <authorList>
            <person name="Chiriac C."/>
            <person name="Salcher M."/>
            <person name="Ghai R."/>
            <person name="Kavagutti S V."/>
        </authorList>
    </citation>
    <scope>NUCLEOTIDE SEQUENCE</scope>
</reference>
<accession>A0A6J7KV25</accession>
<dbReference type="EMBL" id="CAFBNF010000280">
    <property type="protein sequence ID" value="CAB4960278.1"/>
    <property type="molecule type" value="Genomic_DNA"/>
</dbReference>
<sequence length="160" mass="17600">MLRVCLERQHHLALVGDHTLCQRHPAWGRATSGESAYGRLWPRDTFDPAPREVGCIGDRSSCAGHLAQHLLVVARPQHRGHSSLVVDDETIRPPAVHPVESISNIKQHSVGLEKGCVRNVSEPRRGHRAQHHDVAKSAVALLQVRLEQVGEVTSSVGPRL</sequence>
<evidence type="ECO:0000313" key="1">
    <source>
        <dbReference type="EMBL" id="CAB4960278.1"/>
    </source>
</evidence>
<organism evidence="1">
    <name type="scientific">freshwater metagenome</name>
    <dbReference type="NCBI Taxonomy" id="449393"/>
    <lineage>
        <taxon>unclassified sequences</taxon>
        <taxon>metagenomes</taxon>
        <taxon>ecological metagenomes</taxon>
    </lineage>
</organism>